<feature type="transmembrane region" description="Helical" evidence="2">
    <location>
        <begin position="249"/>
        <end position="267"/>
    </location>
</feature>
<name>A0A1C6W6W8_PLABE</name>
<feature type="non-terminal residue" evidence="3">
    <location>
        <position position="1"/>
    </location>
</feature>
<dbReference type="AlphaFoldDB" id="A0A1C6W6W8"/>
<feature type="non-terminal residue" evidence="3">
    <location>
        <position position="536"/>
    </location>
</feature>
<evidence type="ECO:0000313" key="3">
    <source>
        <dbReference type="EMBL" id="SCL81403.1"/>
    </source>
</evidence>
<keyword evidence="2" id="KW-1133">Transmembrane helix</keyword>
<feature type="coiled-coil region" evidence="1">
    <location>
        <begin position="432"/>
        <end position="478"/>
    </location>
</feature>
<reference evidence="3" key="1">
    <citation type="submission" date="2016-08" db="EMBL/GenBank/DDBJ databases">
        <authorList>
            <consortium name="Pathogen Informatics"/>
        </authorList>
    </citation>
    <scope>NUCLEOTIDE SEQUENCE</scope>
    <source>
        <strain evidence="3">NK65 ny</strain>
    </source>
</reference>
<feature type="transmembrane region" description="Helical" evidence="2">
    <location>
        <begin position="517"/>
        <end position="535"/>
    </location>
</feature>
<comment type="caution">
    <text evidence="3">The sequence shown here is derived from an EMBL/GenBank/DDBJ whole genome shotgun (WGS) entry which is preliminary data.</text>
</comment>
<proteinExistence type="predicted"/>
<dbReference type="VEuPathDB" id="PlasmoDB:PBANKA_0316941"/>
<feature type="coiled-coil region" evidence="1">
    <location>
        <begin position="164"/>
        <end position="210"/>
    </location>
</feature>
<keyword evidence="1" id="KW-0175">Coiled coil</keyword>
<evidence type="ECO:0000256" key="1">
    <source>
        <dbReference type="SAM" id="Coils"/>
    </source>
</evidence>
<evidence type="ECO:0000256" key="2">
    <source>
        <dbReference type="SAM" id="Phobius"/>
    </source>
</evidence>
<protein>
    <submittedName>
        <fullName evidence="3">BIR protein</fullName>
    </submittedName>
</protein>
<keyword evidence="2" id="KW-0812">Transmembrane</keyword>
<organism evidence="3">
    <name type="scientific">Plasmodium berghei</name>
    <dbReference type="NCBI Taxonomy" id="5821"/>
    <lineage>
        <taxon>Eukaryota</taxon>
        <taxon>Sar</taxon>
        <taxon>Alveolata</taxon>
        <taxon>Apicomplexa</taxon>
        <taxon>Aconoidasida</taxon>
        <taxon>Haemosporida</taxon>
        <taxon>Plasmodiidae</taxon>
        <taxon>Plasmodium</taxon>
        <taxon>Plasmodium (Vinckeia)</taxon>
    </lineage>
</organism>
<dbReference type="Proteomes" id="UP000516480">
    <property type="component" value="Unassembled WGS sequence"/>
</dbReference>
<gene>
    <name evidence="3" type="ORF">PBNK65NY_000488400</name>
</gene>
<dbReference type="InterPro" id="IPR006477">
    <property type="entry name" value="Yir_bir_cir"/>
</dbReference>
<sequence length="536" mass="61313">CYIISEIDNFANDPKNQGGHNSIGYFKYYCPDNNCDTDVKKVISTFIALVTLFNGINHNEKLESDKIAEYAILWLSYKLNQKTQNGNTKLYDFYTEHINTNSKYNEHITNDFNINKSVIENKIKLMNMNIKDISKFYDAFKKLCEMYTEFDDDNKNCTNCSGKAKEFVEKYKDLNKDYNNTNNSSYNKMLSTLSTDYNNLKNKCKNVQNSKFPLLPEIKTTQISVKSSEQTSAQTSEVASSRSSIGNNLFTVLSVFGAIALFLGIGYKCYIISEIDNFANDPKNQGGHNSIGYFKYYCPDNNCDTDVKKVISTFIALVTLFNGINHNEKLESDKIAEYAILWLSYKLNQKTQNGNTKLYDFYTEHINTNSKYNEHITNDFNINKSVIENKIKLMNMNIKDISKFYDAFKKLCEMYTEFDDDNKNCTNCSGKAKEFVEKYKDLNKDYNNTNNSSYNKMLSTLSTDYNNLKNKCKNVQNSKFPLLPEIKTTQISVKSSEQTSAQTSEVASSRSSIGNNLFTVLSVFGAIALFLGIGYK</sequence>
<dbReference type="EMBL" id="FMIE01000019">
    <property type="protein sequence ID" value="SCL81403.1"/>
    <property type="molecule type" value="Genomic_DNA"/>
</dbReference>
<dbReference type="NCBIfam" id="TIGR01590">
    <property type="entry name" value="yir-bir-cir_Pla"/>
    <property type="match status" value="2"/>
</dbReference>
<accession>A0A1C6W6W8</accession>
<dbReference type="Pfam" id="PF06022">
    <property type="entry name" value="Cir_Bir_Yir"/>
    <property type="match status" value="2"/>
</dbReference>
<keyword evidence="2" id="KW-0472">Membrane</keyword>